<proteinExistence type="predicted"/>
<keyword evidence="3" id="KW-1185">Reference proteome</keyword>
<evidence type="ECO:0000256" key="1">
    <source>
        <dbReference type="SAM" id="SignalP"/>
    </source>
</evidence>
<feature type="chain" id="PRO_5041450364" evidence="1">
    <location>
        <begin position="27"/>
        <end position="281"/>
    </location>
</feature>
<sequence length="281" mass="31175">MRSRALRLQALGLLLGLGLLPAPREGFCETQVRRRLLLAAPLLLAADGRPARAQEGPELRRAQYRGQAGAVREGAEWYRFRVGDLVRRASGETAEDGLKVTDEACGVGLCMAGKALSDLERTVSGGGSRQGGLSQVERALITPMFLMVGGDVWDPDSNYIEEGRKKIDAFQKTITEMGNMLKDKKDPVVASKLYRRSLEQLNAFFGLANEAGAAGTQDVEYLPQLPLNDDELEKSEYWIAERQVFDELNDPVRVFSERNAFGSRELRYNLKRFPGATLLLR</sequence>
<evidence type="ECO:0000313" key="3">
    <source>
        <dbReference type="Proteomes" id="UP001178507"/>
    </source>
</evidence>
<name>A0AA36IYT9_9DINO</name>
<organism evidence="2 3">
    <name type="scientific">Effrenium voratum</name>
    <dbReference type="NCBI Taxonomy" id="2562239"/>
    <lineage>
        <taxon>Eukaryota</taxon>
        <taxon>Sar</taxon>
        <taxon>Alveolata</taxon>
        <taxon>Dinophyceae</taxon>
        <taxon>Suessiales</taxon>
        <taxon>Symbiodiniaceae</taxon>
        <taxon>Effrenium</taxon>
    </lineage>
</organism>
<reference evidence="2" key="1">
    <citation type="submission" date="2023-08" db="EMBL/GenBank/DDBJ databases">
        <authorList>
            <person name="Chen Y."/>
            <person name="Shah S."/>
            <person name="Dougan E. K."/>
            <person name="Thang M."/>
            <person name="Chan C."/>
        </authorList>
    </citation>
    <scope>NUCLEOTIDE SEQUENCE</scope>
</reference>
<dbReference type="EMBL" id="CAUJNA010003216">
    <property type="protein sequence ID" value="CAJ1395999.1"/>
    <property type="molecule type" value="Genomic_DNA"/>
</dbReference>
<feature type="signal peptide" evidence="1">
    <location>
        <begin position="1"/>
        <end position="26"/>
    </location>
</feature>
<gene>
    <name evidence="2" type="ORF">EVOR1521_LOCUS20292</name>
</gene>
<protein>
    <submittedName>
        <fullName evidence="2">Uncharacterized protein</fullName>
    </submittedName>
</protein>
<evidence type="ECO:0000313" key="2">
    <source>
        <dbReference type="EMBL" id="CAJ1395999.1"/>
    </source>
</evidence>
<comment type="caution">
    <text evidence="2">The sequence shown here is derived from an EMBL/GenBank/DDBJ whole genome shotgun (WGS) entry which is preliminary data.</text>
</comment>
<dbReference type="AlphaFoldDB" id="A0AA36IYT9"/>
<keyword evidence="1" id="KW-0732">Signal</keyword>
<accession>A0AA36IYT9</accession>
<dbReference type="Proteomes" id="UP001178507">
    <property type="component" value="Unassembled WGS sequence"/>
</dbReference>